<evidence type="ECO:0000313" key="4">
    <source>
        <dbReference type="EMBL" id="KAF6227075.1"/>
    </source>
</evidence>
<dbReference type="GO" id="GO:0005737">
    <property type="term" value="C:cytoplasm"/>
    <property type="evidence" value="ECO:0007669"/>
    <property type="project" value="TreeGrafter"/>
</dbReference>
<feature type="domain" description="Manganese/iron superoxide dismutase C-terminal" evidence="3">
    <location>
        <begin position="134"/>
        <end position="174"/>
    </location>
</feature>
<accession>A0A8H6FG56</accession>
<dbReference type="RefSeq" id="XP_037155383.1">
    <property type="nucleotide sequence ID" value="XM_037299382.1"/>
</dbReference>
<feature type="region of interest" description="Disordered" evidence="2">
    <location>
        <begin position="279"/>
        <end position="312"/>
    </location>
</feature>
<dbReference type="SUPFAM" id="SSF54719">
    <property type="entry name" value="Fe,Mn superoxide dismutase (SOD), C-terminal domain"/>
    <property type="match status" value="1"/>
</dbReference>
<evidence type="ECO:0000313" key="5">
    <source>
        <dbReference type="Proteomes" id="UP000593566"/>
    </source>
</evidence>
<dbReference type="GO" id="GO:0004784">
    <property type="term" value="F:superoxide dismutase activity"/>
    <property type="evidence" value="ECO:0007669"/>
    <property type="project" value="InterPro"/>
</dbReference>
<dbReference type="GeneID" id="59336912"/>
<comment type="caution">
    <text evidence="4">The sequence shown here is derived from an EMBL/GenBank/DDBJ whole genome shotgun (WGS) entry which is preliminary data.</text>
</comment>
<dbReference type="AlphaFoldDB" id="A0A8H6FG56"/>
<evidence type="ECO:0000259" key="3">
    <source>
        <dbReference type="Pfam" id="PF02777"/>
    </source>
</evidence>
<feature type="domain" description="Manganese/iron superoxide dismutase C-terminal" evidence="3">
    <location>
        <begin position="236"/>
        <end position="275"/>
    </location>
</feature>
<feature type="compositionally biased region" description="Basic and acidic residues" evidence="2">
    <location>
        <begin position="279"/>
        <end position="290"/>
    </location>
</feature>
<comment type="function">
    <text evidence="1">Component of the mitochondrial ribosome (mitoribosome), a dedicated translation machinery responsible for the synthesis of mitochondrial genome-encoded proteins, including at least some of the essential transmembrane subunits of the mitochondrial respiratory chain. The mitoribosomes are attached to the mitochondrial inner membrane and translation products are cotranslationally integrated into the membrane.</text>
</comment>
<dbReference type="InterPro" id="IPR036314">
    <property type="entry name" value="SOD_C_sf"/>
</dbReference>
<dbReference type="EMBL" id="JACCJB010000005">
    <property type="protein sequence ID" value="KAF6227075.1"/>
    <property type="molecule type" value="Genomic_DNA"/>
</dbReference>
<evidence type="ECO:0000256" key="2">
    <source>
        <dbReference type="SAM" id="MobiDB-lite"/>
    </source>
</evidence>
<gene>
    <name evidence="4" type="ORF">HO133_008516</name>
</gene>
<dbReference type="Pfam" id="PF02777">
    <property type="entry name" value="Sod_Fe_C"/>
    <property type="match status" value="2"/>
</dbReference>
<dbReference type="Gene3D" id="3.55.40.20">
    <property type="entry name" value="Iron/manganese superoxide dismutase, C-terminal domain"/>
    <property type="match status" value="1"/>
</dbReference>
<dbReference type="Proteomes" id="UP000593566">
    <property type="component" value="Unassembled WGS sequence"/>
</dbReference>
<organism evidence="4 5">
    <name type="scientific">Letharia lupina</name>
    <dbReference type="NCBI Taxonomy" id="560253"/>
    <lineage>
        <taxon>Eukaryota</taxon>
        <taxon>Fungi</taxon>
        <taxon>Dikarya</taxon>
        <taxon>Ascomycota</taxon>
        <taxon>Pezizomycotina</taxon>
        <taxon>Lecanoromycetes</taxon>
        <taxon>OSLEUM clade</taxon>
        <taxon>Lecanoromycetidae</taxon>
        <taxon>Lecanorales</taxon>
        <taxon>Lecanorineae</taxon>
        <taxon>Parmeliaceae</taxon>
        <taxon>Letharia</taxon>
    </lineage>
</organism>
<dbReference type="InterPro" id="IPR036324">
    <property type="entry name" value="Mn/Fe_SOD_N_sf"/>
</dbReference>
<keyword evidence="5" id="KW-1185">Reference proteome</keyword>
<dbReference type="PANTHER" id="PTHR43595">
    <property type="entry name" value="37S RIBOSOMAL PROTEIN S26, MITOCHONDRIAL"/>
    <property type="match status" value="1"/>
</dbReference>
<sequence length="312" mass="35237">MILSPLSRQQTALRICRPLIQTQCLYNPKTQRRRIHNVPLLVHGEAFKTDGVPGMLSSDAFDLAWHQYQGHLVDRLNRLTADTPLENTPTKDLVLAHARQPHAASLFNHASMAWANHQFFSTLSPNPPKMSAFLTSKISDSFSSPESLQNTFIATANAMFGPGFVWLVRHKYRNAYLMENELSILTTYLAGSPLPGAHYRRQEQDQNTMMAAGSFGSASLFPGKESKIAYGGADIDVLLGVNTWEHVWLMNYGVGGKKRFLEGWWNAIDWDVVESNWHDTSREKKTENRRSNPLGRLGDVGRRKQRPVDSVY</sequence>
<dbReference type="PANTHER" id="PTHR43595:SF2">
    <property type="entry name" value="SMALL RIBOSOMAL SUBUNIT PROTEIN MS42"/>
    <property type="match status" value="1"/>
</dbReference>
<dbReference type="SUPFAM" id="SSF46609">
    <property type="entry name" value="Fe,Mn superoxide dismutase (SOD), N-terminal domain"/>
    <property type="match status" value="1"/>
</dbReference>
<dbReference type="InterPro" id="IPR019832">
    <property type="entry name" value="Mn/Fe_SOD_C"/>
</dbReference>
<protein>
    <recommendedName>
        <fullName evidence="3">Manganese/iron superoxide dismutase C-terminal domain-containing protein</fullName>
    </recommendedName>
</protein>
<dbReference type="GO" id="GO:0046872">
    <property type="term" value="F:metal ion binding"/>
    <property type="evidence" value="ECO:0007669"/>
    <property type="project" value="InterPro"/>
</dbReference>
<name>A0A8H6FG56_9LECA</name>
<evidence type="ECO:0000256" key="1">
    <source>
        <dbReference type="ARBA" id="ARBA00037226"/>
    </source>
</evidence>
<reference evidence="4 5" key="1">
    <citation type="journal article" date="2020" name="Genomics">
        <title>Complete, high-quality genomes from long-read metagenomic sequencing of two wolf lichen thalli reveals enigmatic genome architecture.</title>
        <authorList>
            <person name="McKenzie S.K."/>
            <person name="Walston R.F."/>
            <person name="Allen J.L."/>
        </authorList>
    </citation>
    <scope>NUCLEOTIDE SEQUENCE [LARGE SCALE GENOMIC DNA]</scope>
    <source>
        <strain evidence="4">WasteWater1</strain>
    </source>
</reference>
<proteinExistence type="predicted"/>